<dbReference type="Pfam" id="PF14368">
    <property type="entry name" value="LTP_2"/>
    <property type="match status" value="1"/>
</dbReference>
<evidence type="ECO:0000256" key="2">
    <source>
        <dbReference type="ARBA" id="ARBA00009748"/>
    </source>
</evidence>
<dbReference type="GO" id="GO:0006869">
    <property type="term" value="P:lipid transport"/>
    <property type="evidence" value="ECO:0007669"/>
    <property type="project" value="InterPro"/>
</dbReference>
<dbReference type="InterPro" id="IPR036312">
    <property type="entry name" value="Bifun_inhib/LTP/seed_sf"/>
</dbReference>
<dbReference type="GO" id="GO:0005886">
    <property type="term" value="C:plasma membrane"/>
    <property type="evidence" value="ECO:0007669"/>
    <property type="project" value="UniProtKB-SubCell"/>
</dbReference>
<dbReference type="InterPro" id="IPR016140">
    <property type="entry name" value="Bifunc_inhib/LTP/seed_store"/>
</dbReference>
<feature type="signal peptide" evidence="10">
    <location>
        <begin position="1"/>
        <end position="25"/>
    </location>
</feature>
<dbReference type="PANTHER" id="PTHR33044">
    <property type="entry name" value="BIFUNCTIONAL INHIBITOR/LIPID-TRANSFER PROTEIN/SEED STORAGE 2S ALBUMIN SUPERFAMILY PROTEIN-RELATED"/>
    <property type="match status" value="1"/>
</dbReference>
<evidence type="ECO:0000256" key="3">
    <source>
        <dbReference type="ARBA" id="ARBA00022475"/>
    </source>
</evidence>
<dbReference type="SMART" id="SM00499">
    <property type="entry name" value="AAI"/>
    <property type="match status" value="1"/>
</dbReference>
<dbReference type="Gene3D" id="1.10.110.10">
    <property type="entry name" value="Plant lipid-transfer and hydrophobic proteins"/>
    <property type="match status" value="1"/>
</dbReference>
<organism evidence="12 13">
    <name type="scientific">Dovyalis caffra</name>
    <dbReference type="NCBI Taxonomy" id="77055"/>
    <lineage>
        <taxon>Eukaryota</taxon>
        <taxon>Viridiplantae</taxon>
        <taxon>Streptophyta</taxon>
        <taxon>Embryophyta</taxon>
        <taxon>Tracheophyta</taxon>
        <taxon>Spermatophyta</taxon>
        <taxon>Magnoliopsida</taxon>
        <taxon>eudicotyledons</taxon>
        <taxon>Gunneridae</taxon>
        <taxon>Pentapetalae</taxon>
        <taxon>rosids</taxon>
        <taxon>fabids</taxon>
        <taxon>Malpighiales</taxon>
        <taxon>Salicaceae</taxon>
        <taxon>Flacourtieae</taxon>
        <taxon>Dovyalis</taxon>
    </lineage>
</organism>
<keyword evidence="13" id="KW-1185">Reference proteome</keyword>
<gene>
    <name evidence="12" type="ORF">DCAF_LOCUS27307</name>
</gene>
<keyword evidence="8" id="KW-0449">Lipoprotein</keyword>
<evidence type="ECO:0000256" key="8">
    <source>
        <dbReference type="ARBA" id="ARBA00023288"/>
    </source>
</evidence>
<comment type="caution">
    <text evidence="12">The sequence shown here is derived from an EMBL/GenBank/DDBJ whole genome shotgun (WGS) entry which is preliminary data.</text>
</comment>
<dbReference type="GO" id="GO:0098552">
    <property type="term" value="C:side of membrane"/>
    <property type="evidence" value="ECO:0007669"/>
    <property type="project" value="UniProtKB-KW"/>
</dbReference>
<evidence type="ECO:0000256" key="10">
    <source>
        <dbReference type="SAM" id="SignalP"/>
    </source>
</evidence>
<sequence length="178" mass="17502">MASKKVLSLIILCTISISCCYWADGASHHRASAPAPSVDCSNLILSMADCLSFVSNDSTLTKPENTCCSGLKTVLSTDAACLCEAFKNSAQLGVALNITKALSLPSACKIHTSSATNCGLSAGPAGAPVPGSASGPAANGGANEEAPAPSPGSSGSSGLYVSAGSLIIGAIVASFSSF</sequence>
<evidence type="ECO:0000256" key="6">
    <source>
        <dbReference type="ARBA" id="ARBA00023157"/>
    </source>
</evidence>
<dbReference type="InterPro" id="IPR000528">
    <property type="entry name" value="Plant_nsLTP"/>
</dbReference>
<feature type="domain" description="Bifunctional inhibitor/plant lipid transfer protein/seed storage helical" evidence="11">
    <location>
        <begin position="40"/>
        <end position="118"/>
    </location>
</feature>
<dbReference type="PRINTS" id="PR00382">
    <property type="entry name" value="LIPIDTRNSFER"/>
</dbReference>
<keyword evidence="4" id="KW-0472">Membrane</keyword>
<feature type="region of interest" description="Disordered" evidence="9">
    <location>
        <begin position="129"/>
        <end position="154"/>
    </location>
</feature>
<dbReference type="FunFam" id="1.10.110.10:FF:000001">
    <property type="entry name" value="Bifunctional inhibitor/lipid-transfer protein/seed storage 2S albumin superfamily protein"/>
    <property type="match status" value="1"/>
</dbReference>
<evidence type="ECO:0000256" key="5">
    <source>
        <dbReference type="ARBA" id="ARBA00022729"/>
    </source>
</evidence>
<evidence type="ECO:0000313" key="13">
    <source>
        <dbReference type="Proteomes" id="UP001314170"/>
    </source>
</evidence>
<feature type="chain" id="PRO_5043584208" description="Bifunctional inhibitor/plant lipid transfer protein/seed storage helical domain-containing protein" evidence="10">
    <location>
        <begin position="26"/>
        <end position="178"/>
    </location>
</feature>
<keyword evidence="4" id="KW-0336">GPI-anchor</keyword>
<accession>A0AAV1STN6</accession>
<evidence type="ECO:0000256" key="7">
    <source>
        <dbReference type="ARBA" id="ARBA00023180"/>
    </source>
</evidence>
<comment type="similarity">
    <text evidence="2">Belongs to the plant LTP family.</text>
</comment>
<dbReference type="EMBL" id="CAWUPB010001197">
    <property type="protein sequence ID" value="CAK7357024.1"/>
    <property type="molecule type" value="Genomic_DNA"/>
</dbReference>
<dbReference type="GO" id="GO:0008289">
    <property type="term" value="F:lipid binding"/>
    <property type="evidence" value="ECO:0007669"/>
    <property type="project" value="InterPro"/>
</dbReference>
<evidence type="ECO:0000256" key="1">
    <source>
        <dbReference type="ARBA" id="ARBA00004609"/>
    </source>
</evidence>
<dbReference type="SUPFAM" id="SSF47699">
    <property type="entry name" value="Bifunctional inhibitor/lipid-transfer protein/seed storage 2S albumin"/>
    <property type="match status" value="1"/>
</dbReference>
<keyword evidence="5 10" id="KW-0732">Signal</keyword>
<evidence type="ECO:0000256" key="9">
    <source>
        <dbReference type="SAM" id="MobiDB-lite"/>
    </source>
</evidence>
<dbReference type="CDD" id="cd00010">
    <property type="entry name" value="AAI_LTSS"/>
    <property type="match status" value="1"/>
</dbReference>
<dbReference type="AlphaFoldDB" id="A0AAV1STN6"/>
<dbReference type="PROSITE" id="PS51257">
    <property type="entry name" value="PROKAR_LIPOPROTEIN"/>
    <property type="match status" value="1"/>
</dbReference>
<keyword evidence="3" id="KW-1003">Cell membrane</keyword>
<evidence type="ECO:0000256" key="4">
    <source>
        <dbReference type="ARBA" id="ARBA00022622"/>
    </source>
</evidence>
<name>A0AAV1STN6_9ROSI</name>
<reference evidence="12 13" key="1">
    <citation type="submission" date="2024-01" db="EMBL/GenBank/DDBJ databases">
        <authorList>
            <person name="Waweru B."/>
        </authorList>
    </citation>
    <scope>NUCLEOTIDE SEQUENCE [LARGE SCALE GENOMIC DNA]</scope>
</reference>
<comment type="subcellular location">
    <subcellularLocation>
        <location evidence="1">Cell membrane</location>
        <topology evidence="1">Lipid-anchor</topology>
        <topology evidence="1">GPI-anchor</topology>
    </subcellularLocation>
</comment>
<dbReference type="Proteomes" id="UP001314170">
    <property type="component" value="Unassembled WGS sequence"/>
</dbReference>
<keyword evidence="7" id="KW-0325">Glycoprotein</keyword>
<evidence type="ECO:0000259" key="11">
    <source>
        <dbReference type="SMART" id="SM00499"/>
    </source>
</evidence>
<proteinExistence type="inferred from homology"/>
<evidence type="ECO:0000313" key="12">
    <source>
        <dbReference type="EMBL" id="CAK7357024.1"/>
    </source>
</evidence>
<dbReference type="InterPro" id="IPR043325">
    <property type="entry name" value="LTSS"/>
</dbReference>
<protein>
    <recommendedName>
        <fullName evidence="11">Bifunctional inhibitor/plant lipid transfer protein/seed storage helical domain-containing protein</fullName>
    </recommendedName>
</protein>
<keyword evidence="6" id="KW-1015">Disulfide bond</keyword>